<dbReference type="EMBL" id="JBHUHO010000032">
    <property type="protein sequence ID" value="MFD2116699.1"/>
    <property type="molecule type" value="Genomic_DNA"/>
</dbReference>
<dbReference type="InterPro" id="IPR004919">
    <property type="entry name" value="GmrSD_N"/>
</dbReference>
<evidence type="ECO:0000313" key="3">
    <source>
        <dbReference type="EMBL" id="MFD2116699.1"/>
    </source>
</evidence>
<sequence length="438" mass="51519">MTLLKEELTIINLQELLRLNLALPLYQRPYRWSVQSANALFLDNFESYQQGLREYRVGSVILHKENQTYNVVDGQQRLTTISILLHSLGRFISGLLTQYYSEASYQAIIANQQLFKKSVSELSESEKQGYNYLLTYCTAVKVVTDDEQEAFQFFDSQNSRGKTLDPHDLLKSYHLREMQDEVDAAYTVKLIGRWENVPEVELRTLFNTYLYPITQWVKGRDGLGYNVNKIGIFKGIKSEQTYNYAIYHKASHIFTEQFNNNGNHELIASKALNQFQLIHPVVSGKRFFHYVMHYHKQLHDVRLLIRKYHSSSEDDIKTILPDQRSGDTYIKQLYESILLFYADRFGMEALTPAVLQVCYSWCYSFRLTMENVTLLGINRYARGLHDRLNLELDLFVRIGEMNEAHDIKLVILEEPDIANQYKKKYEAIYNQLKEWNRW</sequence>
<dbReference type="Pfam" id="PF25202">
    <property type="entry name" value="DUF7834"/>
    <property type="match status" value="1"/>
</dbReference>
<dbReference type="PANTHER" id="PTHR35149:SF2">
    <property type="entry name" value="DUF262 DOMAIN-CONTAINING PROTEIN"/>
    <property type="match status" value="1"/>
</dbReference>
<evidence type="ECO:0000259" key="1">
    <source>
        <dbReference type="Pfam" id="PF03235"/>
    </source>
</evidence>
<gene>
    <name evidence="3" type="ORF">ACFSJH_13300</name>
</gene>
<reference evidence="4" key="1">
    <citation type="journal article" date="2019" name="Int. J. Syst. Evol. Microbiol.">
        <title>The Global Catalogue of Microorganisms (GCM) 10K type strain sequencing project: providing services to taxonomists for standard genome sequencing and annotation.</title>
        <authorList>
            <consortium name="The Broad Institute Genomics Platform"/>
            <consortium name="The Broad Institute Genome Sequencing Center for Infectious Disease"/>
            <person name="Wu L."/>
            <person name="Ma J."/>
        </authorList>
    </citation>
    <scope>NUCLEOTIDE SEQUENCE [LARGE SCALE GENOMIC DNA]</scope>
    <source>
        <strain evidence="4">GH52</strain>
    </source>
</reference>
<dbReference type="PANTHER" id="PTHR35149">
    <property type="entry name" value="SLL5132 PROTEIN"/>
    <property type="match status" value="1"/>
</dbReference>
<dbReference type="Proteomes" id="UP001597362">
    <property type="component" value="Unassembled WGS sequence"/>
</dbReference>
<dbReference type="RefSeq" id="WP_377773158.1">
    <property type="nucleotide sequence ID" value="NZ_JBHUHO010000032.1"/>
</dbReference>
<proteinExistence type="predicted"/>
<dbReference type="InterPro" id="IPR057156">
    <property type="entry name" value="DUF7834"/>
</dbReference>
<keyword evidence="4" id="KW-1185">Reference proteome</keyword>
<feature type="domain" description="DUF7834" evidence="2">
    <location>
        <begin position="189"/>
        <end position="424"/>
    </location>
</feature>
<evidence type="ECO:0000313" key="4">
    <source>
        <dbReference type="Proteomes" id="UP001597362"/>
    </source>
</evidence>
<accession>A0ABW4YMF5</accession>
<organism evidence="3 4">
    <name type="scientific">Paenibacillus yanchengensis</name>
    <dbReference type="NCBI Taxonomy" id="2035833"/>
    <lineage>
        <taxon>Bacteria</taxon>
        <taxon>Bacillati</taxon>
        <taxon>Bacillota</taxon>
        <taxon>Bacilli</taxon>
        <taxon>Bacillales</taxon>
        <taxon>Paenibacillaceae</taxon>
        <taxon>Paenibacillus</taxon>
    </lineage>
</organism>
<evidence type="ECO:0000259" key="2">
    <source>
        <dbReference type="Pfam" id="PF25202"/>
    </source>
</evidence>
<feature type="domain" description="GmrSD restriction endonucleases N-terminal" evidence="1">
    <location>
        <begin position="21"/>
        <end position="174"/>
    </location>
</feature>
<name>A0ABW4YMF5_9BACL</name>
<comment type="caution">
    <text evidence="3">The sequence shown here is derived from an EMBL/GenBank/DDBJ whole genome shotgun (WGS) entry which is preliminary data.</text>
</comment>
<protein>
    <submittedName>
        <fullName evidence="3">DUF262 domain-containing protein</fullName>
    </submittedName>
</protein>
<dbReference type="Pfam" id="PF03235">
    <property type="entry name" value="GmrSD_N"/>
    <property type="match status" value="1"/>
</dbReference>